<evidence type="ECO:0000256" key="8">
    <source>
        <dbReference type="PIRSR" id="PIRSR611150-1"/>
    </source>
</evidence>
<dbReference type="InterPro" id="IPR011150">
    <property type="entry name" value="Cutinase_monf"/>
</dbReference>
<evidence type="ECO:0000256" key="2">
    <source>
        <dbReference type="ARBA" id="ARBA00013095"/>
    </source>
</evidence>
<dbReference type="InterPro" id="IPR000675">
    <property type="entry name" value="Cutinase/axe"/>
</dbReference>
<evidence type="ECO:0000256" key="9">
    <source>
        <dbReference type="PIRSR" id="PIRSR611150-2"/>
    </source>
</evidence>
<evidence type="ECO:0000256" key="3">
    <source>
        <dbReference type="ARBA" id="ARBA00022487"/>
    </source>
</evidence>
<keyword evidence="3" id="KW-0719">Serine esterase</keyword>
<name>A0A9P4MAY1_9PEZI</name>
<dbReference type="EMBL" id="ML978121">
    <property type="protein sequence ID" value="KAF2103750.1"/>
    <property type="molecule type" value="Genomic_DNA"/>
</dbReference>
<evidence type="ECO:0000313" key="10">
    <source>
        <dbReference type="EMBL" id="KAF2103750.1"/>
    </source>
</evidence>
<dbReference type="GO" id="GO:0016052">
    <property type="term" value="P:carbohydrate catabolic process"/>
    <property type="evidence" value="ECO:0007669"/>
    <property type="project" value="TreeGrafter"/>
</dbReference>
<dbReference type="AlphaFoldDB" id="A0A9P4MAY1"/>
<keyword evidence="11" id="KW-1185">Reference proteome</keyword>
<dbReference type="Proteomes" id="UP000799772">
    <property type="component" value="Unassembled WGS sequence"/>
</dbReference>
<dbReference type="SMART" id="SM01110">
    <property type="entry name" value="Cutinase"/>
    <property type="match status" value="1"/>
</dbReference>
<evidence type="ECO:0000256" key="6">
    <source>
        <dbReference type="ARBA" id="ARBA00023157"/>
    </source>
</evidence>
<dbReference type="OrthoDB" id="2975078at2759"/>
<evidence type="ECO:0000256" key="1">
    <source>
        <dbReference type="ARBA" id="ARBA00007534"/>
    </source>
</evidence>
<gene>
    <name evidence="10" type="ORF">NA57DRAFT_25804</name>
</gene>
<evidence type="ECO:0000256" key="4">
    <source>
        <dbReference type="ARBA" id="ARBA00022729"/>
    </source>
</evidence>
<feature type="active site" evidence="8">
    <location>
        <position position="154"/>
    </location>
</feature>
<organism evidence="10 11">
    <name type="scientific">Rhizodiscina lignyota</name>
    <dbReference type="NCBI Taxonomy" id="1504668"/>
    <lineage>
        <taxon>Eukaryota</taxon>
        <taxon>Fungi</taxon>
        <taxon>Dikarya</taxon>
        <taxon>Ascomycota</taxon>
        <taxon>Pezizomycotina</taxon>
        <taxon>Dothideomycetes</taxon>
        <taxon>Pleosporomycetidae</taxon>
        <taxon>Aulographales</taxon>
        <taxon>Rhizodiscinaceae</taxon>
        <taxon>Rhizodiscina</taxon>
    </lineage>
</organism>
<dbReference type="SUPFAM" id="SSF53474">
    <property type="entry name" value="alpha/beta-Hydrolases"/>
    <property type="match status" value="1"/>
</dbReference>
<proteinExistence type="inferred from homology"/>
<feature type="active site" description="Nucleophile" evidence="8">
    <location>
        <position position="103"/>
    </location>
</feature>
<accession>A0A9P4MAY1</accession>
<sequence>GTDTENQLVDGDPCTDLVFLFARATSESGNVGTFVGEPVIAAMRQAVGADKLLVQGLDYPAAGQGIPDGRVTSGESGGQMMFDLVNQAISTCPNSLIALGGYSQGSGVVHVAAEMSGFPTSKINSVILTGDPYSNRTVGQIPQAAVFDDCHCLDNVCNGTQAYFNVSPQHQDYNVDTQALANFVLQKAGLS</sequence>
<dbReference type="PANTHER" id="PTHR48250">
    <property type="entry name" value="CUTINASE 2-RELATED"/>
    <property type="match status" value="1"/>
</dbReference>
<protein>
    <recommendedName>
        <fullName evidence="2">cutinase</fullName>
        <ecNumber evidence="2">3.1.1.74</ecNumber>
    </recommendedName>
</protein>
<feature type="active site" description="Proton donor/acceptor" evidence="8">
    <location>
        <position position="170"/>
    </location>
</feature>
<dbReference type="InterPro" id="IPR029058">
    <property type="entry name" value="AB_hydrolase_fold"/>
</dbReference>
<keyword evidence="5" id="KW-0378">Hydrolase</keyword>
<evidence type="ECO:0000256" key="5">
    <source>
        <dbReference type="ARBA" id="ARBA00022801"/>
    </source>
</evidence>
<evidence type="ECO:0000256" key="7">
    <source>
        <dbReference type="ARBA" id="ARBA00034045"/>
    </source>
</evidence>
<keyword evidence="6 9" id="KW-1015">Disulfide bond</keyword>
<dbReference type="PANTHER" id="PTHR48250:SF2">
    <property type="entry name" value="CUTINASE"/>
    <property type="match status" value="1"/>
</dbReference>
<dbReference type="GO" id="GO:0005576">
    <property type="term" value="C:extracellular region"/>
    <property type="evidence" value="ECO:0007669"/>
    <property type="project" value="InterPro"/>
</dbReference>
<dbReference type="GO" id="GO:0050525">
    <property type="term" value="F:cutinase activity"/>
    <property type="evidence" value="ECO:0007669"/>
    <property type="project" value="UniProtKB-EC"/>
</dbReference>
<comment type="similarity">
    <text evidence="1">Belongs to the cutinase family.</text>
</comment>
<feature type="non-terminal residue" evidence="10">
    <location>
        <position position="1"/>
    </location>
</feature>
<comment type="catalytic activity">
    <reaction evidence="7">
        <text>cutin + H2O = cutin monomers.</text>
        <dbReference type="EC" id="3.1.1.74"/>
    </reaction>
</comment>
<evidence type="ECO:0000313" key="11">
    <source>
        <dbReference type="Proteomes" id="UP000799772"/>
    </source>
</evidence>
<feature type="disulfide bond" evidence="9">
    <location>
        <begin position="14"/>
        <end position="92"/>
    </location>
</feature>
<comment type="caution">
    <text evidence="10">The sequence shown here is derived from an EMBL/GenBank/DDBJ whole genome shotgun (WGS) entry which is preliminary data.</text>
</comment>
<keyword evidence="4" id="KW-0732">Signal</keyword>
<feature type="disulfide bond" evidence="9">
    <location>
        <begin position="150"/>
        <end position="157"/>
    </location>
</feature>
<dbReference type="Gene3D" id="3.40.50.1820">
    <property type="entry name" value="alpha/beta hydrolase"/>
    <property type="match status" value="1"/>
</dbReference>
<feature type="non-terminal residue" evidence="10">
    <location>
        <position position="191"/>
    </location>
</feature>
<dbReference type="Pfam" id="PF01083">
    <property type="entry name" value="Cutinase"/>
    <property type="match status" value="1"/>
</dbReference>
<reference evidence="10" key="1">
    <citation type="journal article" date="2020" name="Stud. Mycol.">
        <title>101 Dothideomycetes genomes: a test case for predicting lifestyles and emergence of pathogens.</title>
        <authorList>
            <person name="Haridas S."/>
            <person name="Albert R."/>
            <person name="Binder M."/>
            <person name="Bloem J."/>
            <person name="Labutti K."/>
            <person name="Salamov A."/>
            <person name="Andreopoulos B."/>
            <person name="Baker S."/>
            <person name="Barry K."/>
            <person name="Bills G."/>
            <person name="Bluhm B."/>
            <person name="Cannon C."/>
            <person name="Castanera R."/>
            <person name="Culley D."/>
            <person name="Daum C."/>
            <person name="Ezra D."/>
            <person name="Gonzalez J."/>
            <person name="Henrissat B."/>
            <person name="Kuo A."/>
            <person name="Liang C."/>
            <person name="Lipzen A."/>
            <person name="Lutzoni F."/>
            <person name="Magnuson J."/>
            <person name="Mondo S."/>
            <person name="Nolan M."/>
            <person name="Ohm R."/>
            <person name="Pangilinan J."/>
            <person name="Park H.-J."/>
            <person name="Ramirez L."/>
            <person name="Alfaro M."/>
            <person name="Sun H."/>
            <person name="Tritt A."/>
            <person name="Yoshinaga Y."/>
            <person name="Zwiers L.-H."/>
            <person name="Turgeon B."/>
            <person name="Goodwin S."/>
            <person name="Spatafora J."/>
            <person name="Crous P."/>
            <person name="Grigoriev I."/>
        </authorList>
    </citation>
    <scope>NUCLEOTIDE SEQUENCE</scope>
    <source>
        <strain evidence="10">CBS 133067</strain>
    </source>
</reference>
<dbReference type="EC" id="3.1.1.74" evidence="2"/>